<name>A0A9P4V2D9_9PLEO</name>
<dbReference type="EMBL" id="ML996135">
    <property type="protein sequence ID" value="KAF2735509.1"/>
    <property type="molecule type" value="Genomic_DNA"/>
</dbReference>
<accession>A0A9P4V2D9</accession>
<proteinExistence type="predicted"/>
<feature type="region of interest" description="Disordered" evidence="1">
    <location>
        <begin position="1"/>
        <end position="42"/>
    </location>
</feature>
<feature type="compositionally biased region" description="Basic and acidic residues" evidence="1">
    <location>
        <begin position="11"/>
        <end position="40"/>
    </location>
</feature>
<dbReference type="AlphaFoldDB" id="A0A9P4V2D9"/>
<gene>
    <name evidence="2" type="ORF">EJ04DRAFT_522829</name>
</gene>
<evidence type="ECO:0000313" key="3">
    <source>
        <dbReference type="Proteomes" id="UP000799444"/>
    </source>
</evidence>
<sequence length="149" mass="16800">MQLEKWSSWPKESRTEERDVDGRTERADYPHETTNRRDRTNYTPVIQIPEGFVTSTRYLGLNQCSREKQTSYESGVNAANGSLQVDAGQAAVRALQDRNVGFRVSAAKIGTRGHDAVTTTICHDYFGSRGNEEVLGHEHDDLWSGKWLA</sequence>
<evidence type="ECO:0000313" key="2">
    <source>
        <dbReference type="EMBL" id="KAF2735509.1"/>
    </source>
</evidence>
<comment type="caution">
    <text evidence="2">The sequence shown here is derived from an EMBL/GenBank/DDBJ whole genome shotgun (WGS) entry which is preliminary data.</text>
</comment>
<evidence type="ECO:0000256" key="1">
    <source>
        <dbReference type="SAM" id="MobiDB-lite"/>
    </source>
</evidence>
<protein>
    <submittedName>
        <fullName evidence="2">Uncharacterized protein</fullName>
    </submittedName>
</protein>
<reference evidence="2" key="1">
    <citation type="journal article" date="2020" name="Stud. Mycol.">
        <title>101 Dothideomycetes genomes: a test case for predicting lifestyles and emergence of pathogens.</title>
        <authorList>
            <person name="Haridas S."/>
            <person name="Albert R."/>
            <person name="Binder M."/>
            <person name="Bloem J."/>
            <person name="Labutti K."/>
            <person name="Salamov A."/>
            <person name="Andreopoulos B."/>
            <person name="Baker S."/>
            <person name="Barry K."/>
            <person name="Bills G."/>
            <person name="Bluhm B."/>
            <person name="Cannon C."/>
            <person name="Castanera R."/>
            <person name="Culley D."/>
            <person name="Daum C."/>
            <person name="Ezra D."/>
            <person name="Gonzalez J."/>
            <person name="Henrissat B."/>
            <person name="Kuo A."/>
            <person name="Liang C."/>
            <person name="Lipzen A."/>
            <person name="Lutzoni F."/>
            <person name="Magnuson J."/>
            <person name="Mondo S."/>
            <person name="Nolan M."/>
            <person name="Ohm R."/>
            <person name="Pangilinan J."/>
            <person name="Park H.-J."/>
            <person name="Ramirez L."/>
            <person name="Alfaro M."/>
            <person name="Sun H."/>
            <person name="Tritt A."/>
            <person name="Yoshinaga Y."/>
            <person name="Zwiers L.-H."/>
            <person name="Turgeon B."/>
            <person name="Goodwin S."/>
            <person name="Spatafora J."/>
            <person name="Crous P."/>
            <person name="Grigoriev I."/>
        </authorList>
    </citation>
    <scope>NUCLEOTIDE SEQUENCE</scope>
    <source>
        <strain evidence="2">CBS 125425</strain>
    </source>
</reference>
<dbReference type="Proteomes" id="UP000799444">
    <property type="component" value="Unassembled WGS sequence"/>
</dbReference>
<keyword evidence="3" id="KW-1185">Reference proteome</keyword>
<organism evidence="2 3">
    <name type="scientific">Polyplosphaeria fusca</name>
    <dbReference type="NCBI Taxonomy" id="682080"/>
    <lineage>
        <taxon>Eukaryota</taxon>
        <taxon>Fungi</taxon>
        <taxon>Dikarya</taxon>
        <taxon>Ascomycota</taxon>
        <taxon>Pezizomycotina</taxon>
        <taxon>Dothideomycetes</taxon>
        <taxon>Pleosporomycetidae</taxon>
        <taxon>Pleosporales</taxon>
        <taxon>Tetraplosphaeriaceae</taxon>
        <taxon>Polyplosphaeria</taxon>
    </lineage>
</organism>